<sequence>MLIVFAAHVRAMLLTPWDVGAVAIVEQAGRVLLVRHSYKSGWLFPGGAVKRGEPPAEAVMRELKEEIGLTQSASPQLLGIYTRRWLWAANLILVYRVRDAVFAFRPNWEVRAVRLIDPVDPPDGVGPAIRRRLRELIGDAVPNGHW</sequence>
<gene>
    <name evidence="5" type="ORF">GCM10008942_24910</name>
</gene>
<dbReference type="Proteomes" id="UP001499951">
    <property type="component" value="Unassembled WGS sequence"/>
</dbReference>
<proteinExistence type="inferred from homology"/>
<dbReference type="PROSITE" id="PS51462">
    <property type="entry name" value="NUDIX"/>
    <property type="match status" value="1"/>
</dbReference>
<comment type="similarity">
    <text evidence="3">Belongs to the Nudix hydrolase family.</text>
</comment>
<keyword evidence="6" id="KW-1185">Reference proteome</keyword>
<dbReference type="PRINTS" id="PR00502">
    <property type="entry name" value="NUDIXFAMILY"/>
</dbReference>
<protein>
    <submittedName>
        <fullName evidence="5">NUDIX domain-containing protein</fullName>
    </submittedName>
</protein>
<dbReference type="PROSITE" id="PS00893">
    <property type="entry name" value="NUDIX_BOX"/>
    <property type="match status" value="1"/>
</dbReference>
<evidence type="ECO:0000256" key="2">
    <source>
        <dbReference type="ARBA" id="ARBA00022801"/>
    </source>
</evidence>
<dbReference type="InterPro" id="IPR020476">
    <property type="entry name" value="Nudix_hydrolase"/>
</dbReference>
<dbReference type="Pfam" id="PF00293">
    <property type="entry name" value="NUDIX"/>
    <property type="match status" value="1"/>
</dbReference>
<dbReference type="Gene3D" id="3.90.79.10">
    <property type="entry name" value="Nucleoside Triphosphate Pyrophosphohydrolase"/>
    <property type="match status" value="1"/>
</dbReference>
<reference evidence="5 6" key="1">
    <citation type="journal article" date="2019" name="Int. J. Syst. Evol. Microbiol.">
        <title>The Global Catalogue of Microorganisms (GCM) 10K type strain sequencing project: providing services to taxonomists for standard genome sequencing and annotation.</title>
        <authorList>
            <consortium name="The Broad Institute Genomics Platform"/>
            <consortium name="The Broad Institute Genome Sequencing Center for Infectious Disease"/>
            <person name="Wu L."/>
            <person name="Ma J."/>
        </authorList>
    </citation>
    <scope>NUCLEOTIDE SEQUENCE [LARGE SCALE GENOMIC DNA]</scope>
    <source>
        <strain evidence="5 6">JCM 15089</strain>
    </source>
</reference>
<evidence type="ECO:0000259" key="4">
    <source>
        <dbReference type="PROSITE" id="PS51462"/>
    </source>
</evidence>
<name>A0ABN1EUY6_9PROT</name>
<comment type="cofactor">
    <cofactor evidence="1">
        <name>Mg(2+)</name>
        <dbReference type="ChEBI" id="CHEBI:18420"/>
    </cofactor>
</comment>
<accession>A0ABN1EUY6</accession>
<dbReference type="SUPFAM" id="SSF55811">
    <property type="entry name" value="Nudix"/>
    <property type="match status" value="1"/>
</dbReference>
<evidence type="ECO:0000256" key="3">
    <source>
        <dbReference type="RuleBase" id="RU003476"/>
    </source>
</evidence>
<dbReference type="PANTHER" id="PTHR43046:SF14">
    <property type="entry name" value="MUTT_NUDIX FAMILY PROTEIN"/>
    <property type="match status" value="1"/>
</dbReference>
<dbReference type="InterPro" id="IPR020084">
    <property type="entry name" value="NUDIX_hydrolase_CS"/>
</dbReference>
<evidence type="ECO:0000313" key="5">
    <source>
        <dbReference type="EMBL" id="GAA0575156.1"/>
    </source>
</evidence>
<dbReference type="PANTHER" id="PTHR43046">
    <property type="entry name" value="GDP-MANNOSE MANNOSYL HYDROLASE"/>
    <property type="match status" value="1"/>
</dbReference>
<dbReference type="InterPro" id="IPR000086">
    <property type="entry name" value="NUDIX_hydrolase_dom"/>
</dbReference>
<comment type="caution">
    <text evidence="5">The sequence shown here is derived from an EMBL/GenBank/DDBJ whole genome shotgun (WGS) entry which is preliminary data.</text>
</comment>
<evidence type="ECO:0000313" key="6">
    <source>
        <dbReference type="Proteomes" id="UP001499951"/>
    </source>
</evidence>
<dbReference type="InterPro" id="IPR015797">
    <property type="entry name" value="NUDIX_hydrolase-like_dom_sf"/>
</dbReference>
<dbReference type="EMBL" id="BAAADD010000006">
    <property type="protein sequence ID" value="GAA0575156.1"/>
    <property type="molecule type" value="Genomic_DNA"/>
</dbReference>
<feature type="domain" description="Nudix hydrolase" evidence="4">
    <location>
        <begin position="16"/>
        <end position="138"/>
    </location>
</feature>
<evidence type="ECO:0000256" key="1">
    <source>
        <dbReference type="ARBA" id="ARBA00001946"/>
    </source>
</evidence>
<organism evidence="5 6">
    <name type="scientific">Rhizomicrobium electricum</name>
    <dbReference type="NCBI Taxonomy" id="480070"/>
    <lineage>
        <taxon>Bacteria</taxon>
        <taxon>Pseudomonadati</taxon>
        <taxon>Pseudomonadota</taxon>
        <taxon>Alphaproteobacteria</taxon>
        <taxon>Micropepsales</taxon>
        <taxon>Micropepsaceae</taxon>
        <taxon>Rhizomicrobium</taxon>
    </lineage>
</organism>
<keyword evidence="2 3" id="KW-0378">Hydrolase</keyword>